<dbReference type="Gene3D" id="3.40.190.10">
    <property type="entry name" value="Periplasmic binding protein-like II"/>
    <property type="match status" value="2"/>
</dbReference>
<dbReference type="InterPro" id="IPR000847">
    <property type="entry name" value="LysR_HTH_N"/>
</dbReference>
<comment type="similarity">
    <text evidence="1">Belongs to the LysR transcriptional regulatory family.</text>
</comment>
<dbReference type="KEGG" id="aal:EP13_17955"/>
<protein>
    <recommendedName>
        <fullName evidence="5">HTH lysR-type domain-containing protein</fullName>
    </recommendedName>
</protein>
<dbReference type="SUPFAM" id="SSF46785">
    <property type="entry name" value="Winged helix' DNA-binding domain"/>
    <property type="match status" value="1"/>
</dbReference>
<keyword evidence="4" id="KW-0804">Transcription</keyword>
<dbReference type="Pfam" id="PF00126">
    <property type="entry name" value="HTH_1"/>
    <property type="match status" value="1"/>
</dbReference>
<dbReference type="Gene3D" id="1.10.10.10">
    <property type="entry name" value="Winged helix-like DNA-binding domain superfamily/Winged helix DNA-binding domain"/>
    <property type="match status" value="1"/>
</dbReference>
<evidence type="ECO:0000256" key="2">
    <source>
        <dbReference type="ARBA" id="ARBA00023015"/>
    </source>
</evidence>
<evidence type="ECO:0000313" key="11">
    <source>
        <dbReference type="Proteomes" id="UP000264779"/>
    </source>
</evidence>
<dbReference type="EMBL" id="DONK01000184">
    <property type="protein sequence ID" value="HBU52003.1"/>
    <property type="molecule type" value="Genomic_DNA"/>
</dbReference>
<gene>
    <name evidence="7" type="ORF">DCW74_09480</name>
    <name evidence="8" type="ORF">DEB45_12150</name>
    <name evidence="6" type="ORF">EP13_17955</name>
</gene>
<organism evidence="6 9">
    <name type="scientific">Alteromonas australica</name>
    <dbReference type="NCBI Taxonomy" id="589873"/>
    <lineage>
        <taxon>Bacteria</taxon>
        <taxon>Pseudomonadati</taxon>
        <taxon>Pseudomonadota</taxon>
        <taxon>Gammaproteobacteria</taxon>
        <taxon>Alteromonadales</taxon>
        <taxon>Alteromonadaceae</taxon>
        <taxon>Alteromonas/Salinimonas group</taxon>
        <taxon>Alteromonas</taxon>
    </lineage>
</organism>
<evidence type="ECO:0000256" key="3">
    <source>
        <dbReference type="ARBA" id="ARBA00023125"/>
    </source>
</evidence>
<dbReference type="EMBL" id="DNAN01000332">
    <property type="protein sequence ID" value="HAW75948.1"/>
    <property type="molecule type" value="Genomic_DNA"/>
</dbReference>
<reference evidence="10 11" key="2">
    <citation type="journal article" date="2018" name="Nat. Biotechnol.">
        <title>A standardized bacterial taxonomy based on genome phylogeny substantially revises the tree of life.</title>
        <authorList>
            <person name="Parks D.H."/>
            <person name="Chuvochina M."/>
            <person name="Waite D.W."/>
            <person name="Rinke C."/>
            <person name="Skarshewski A."/>
            <person name="Chaumeil P.A."/>
            <person name="Hugenholtz P."/>
        </authorList>
    </citation>
    <scope>NUCLEOTIDE SEQUENCE [LARGE SCALE GENOMIC DNA]</scope>
    <source>
        <strain evidence="8">UBA11621</strain>
        <strain evidence="7">UBA11978</strain>
    </source>
</reference>
<keyword evidence="9" id="KW-1185">Reference proteome</keyword>
<feature type="domain" description="HTH lysR-type" evidence="5">
    <location>
        <begin position="14"/>
        <end position="71"/>
    </location>
</feature>
<name>A0A075P661_9ALTE</name>
<dbReference type="Proteomes" id="UP000264779">
    <property type="component" value="Unassembled WGS sequence"/>
</dbReference>
<dbReference type="GeneID" id="78256762"/>
<dbReference type="InterPro" id="IPR036388">
    <property type="entry name" value="WH-like_DNA-bd_sf"/>
</dbReference>
<reference evidence="6 9" key="1">
    <citation type="submission" date="2014-06" db="EMBL/GenBank/DDBJ databases">
        <title>Genomes of Alteromonas australica, a world apart.</title>
        <authorList>
            <person name="Gonzaga A."/>
            <person name="Lopez-Perez M."/>
            <person name="Rodriguez-Valera F."/>
        </authorList>
    </citation>
    <scope>NUCLEOTIDE SEQUENCE [LARGE SCALE GENOMIC DNA]</scope>
    <source>
        <strain evidence="6 9">H 17</strain>
    </source>
</reference>
<dbReference type="PRINTS" id="PR00039">
    <property type="entry name" value="HTHLYSR"/>
</dbReference>
<dbReference type="Pfam" id="PF03466">
    <property type="entry name" value="LysR_substrate"/>
    <property type="match status" value="1"/>
</dbReference>
<dbReference type="EMBL" id="CP008849">
    <property type="protein sequence ID" value="AIG00411.1"/>
    <property type="molecule type" value="Genomic_DNA"/>
</dbReference>
<dbReference type="eggNOG" id="COG0583">
    <property type="taxonomic scope" value="Bacteria"/>
</dbReference>
<dbReference type="AlphaFoldDB" id="A0A075P661"/>
<evidence type="ECO:0000313" key="10">
    <source>
        <dbReference type="Proteomes" id="UP000263517"/>
    </source>
</evidence>
<evidence type="ECO:0000313" key="8">
    <source>
        <dbReference type="EMBL" id="HBU52003.1"/>
    </source>
</evidence>
<dbReference type="GO" id="GO:0043565">
    <property type="term" value="F:sequence-specific DNA binding"/>
    <property type="evidence" value="ECO:0007669"/>
    <property type="project" value="TreeGrafter"/>
</dbReference>
<dbReference type="InterPro" id="IPR005119">
    <property type="entry name" value="LysR_subst-bd"/>
</dbReference>
<dbReference type="InterPro" id="IPR036390">
    <property type="entry name" value="WH_DNA-bd_sf"/>
</dbReference>
<evidence type="ECO:0000256" key="4">
    <source>
        <dbReference type="ARBA" id="ARBA00023163"/>
    </source>
</evidence>
<dbReference type="GO" id="GO:0003700">
    <property type="term" value="F:DNA-binding transcription factor activity"/>
    <property type="evidence" value="ECO:0007669"/>
    <property type="project" value="InterPro"/>
</dbReference>
<dbReference type="PANTHER" id="PTHR30537">
    <property type="entry name" value="HTH-TYPE TRANSCRIPTIONAL REGULATOR"/>
    <property type="match status" value="1"/>
</dbReference>
<dbReference type="Proteomes" id="UP000263517">
    <property type="component" value="Unassembled WGS sequence"/>
</dbReference>
<dbReference type="RefSeq" id="WP_044058408.1">
    <property type="nucleotide sequence ID" value="NZ_CAJXAX010000004.1"/>
</dbReference>
<evidence type="ECO:0000259" key="5">
    <source>
        <dbReference type="PROSITE" id="PS50931"/>
    </source>
</evidence>
<dbReference type="Proteomes" id="UP000056090">
    <property type="component" value="Chromosome"/>
</dbReference>
<dbReference type="STRING" id="589873.EP12_18760"/>
<evidence type="ECO:0000313" key="6">
    <source>
        <dbReference type="EMBL" id="AIG00411.1"/>
    </source>
</evidence>
<proteinExistence type="inferred from homology"/>
<accession>A0A075P661</accession>
<evidence type="ECO:0000256" key="1">
    <source>
        <dbReference type="ARBA" id="ARBA00009437"/>
    </source>
</evidence>
<keyword evidence="3" id="KW-0238">DNA-binding</keyword>
<dbReference type="PANTHER" id="PTHR30537:SF26">
    <property type="entry name" value="GLYCINE CLEAVAGE SYSTEM TRANSCRIPTIONAL ACTIVATOR"/>
    <property type="match status" value="1"/>
</dbReference>
<sequence length="307" mass="34518">MKTEQSPYLDLRQIPLNALVAFEAAGRHCHMRKAAQEMFVSHSALSRHIKQLESRLNTQLFERKSNKLQLTAPGMRLLASVQAAFGELNNGLHMLNPTQVEGEVVIGTTGTIMLNWLLPVLADVQKQYPEISFKLRTLDPQQKALPSELDIALCLGCPDEPDKEVKKLYDEYYVPVCNPALLKGQTLQTVDSLLAYPLLHDGLGQWLPWFQHHQLDGRKSPHHTYFDYAYQAIEAARVGMGLALADIVEVAEDIRQGKLMQAIDSAHTEGESVYLVTHPTALMNYRTQLVLQSVINNLRERGARLCV</sequence>
<dbReference type="InterPro" id="IPR058163">
    <property type="entry name" value="LysR-type_TF_proteobact-type"/>
</dbReference>
<dbReference type="PROSITE" id="PS50931">
    <property type="entry name" value="HTH_LYSR"/>
    <property type="match status" value="1"/>
</dbReference>
<evidence type="ECO:0000313" key="9">
    <source>
        <dbReference type="Proteomes" id="UP000056090"/>
    </source>
</evidence>
<dbReference type="SUPFAM" id="SSF53850">
    <property type="entry name" value="Periplasmic binding protein-like II"/>
    <property type="match status" value="1"/>
</dbReference>
<dbReference type="GO" id="GO:0006351">
    <property type="term" value="P:DNA-templated transcription"/>
    <property type="evidence" value="ECO:0007669"/>
    <property type="project" value="TreeGrafter"/>
</dbReference>
<keyword evidence="2" id="KW-0805">Transcription regulation</keyword>
<evidence type="ECO:0000313" key="7">
    <source>
        <dbReference type="EMBL" id="HAW75948.1"/>
    </source>
</evidence>